<keyword evidence="2" id="KW-1185">Reference proteome</keyword>
<organism evidence="1 2">
    <name type="scientific">Cohnella abietis</name>
    <dbReference type="NCBI Taxonomy" id="2507935"/>
    <lineage>
        <taxon>Bacteria</taxon>
        <taxon>Bacillati</taxon>
        <taxon>Bacillota</taxon>
        <taxon>Bacilli</taxon>
        <taxon>Bacillales</taxon>
        <taxon>Paenibacillaceae</taxon>
        <taxon>Cohnella</taxon>
    </lineage>
</organism>
<gene>
    <name evidence="1" type="ORF">KCTCHS21_45550</name>
</gene>
<reference evidence="1 2" key="1">
    <citation type="submission" date="2019-01" db="EMBL/GenBank/DDBJ databases">
        <title>Complete genome sequence of Cohnella hallensis HS21 isolated from Korean fir (Abies koreana) rhizospheric soil.</title>
        <authorList>
            <person name="Jiang L."/>
            <person name="Kang S.W."/>
            <person name="Kim S."/>
            <person name="Jung J."/>
            <person name="Kim C.Y."/>
            <person name="Kim D.H."/>
            <person name="Kim S.W."/>
            <person name="Lee J."/>
        </authorList>
    </citation>
    <scope>NUCLEOTIDE SEQUENCE [LARGE SCALE GENOMIC DNA]</scope>
    <source>
        <strain evidence="1 2">HS21</strain>
    </source>
</reference>
<sequence length="209" mass="24366">MRTLYRPVGLFEMKLILDLNLKGFPPRLSEQPIFYPVLNKPYADQIAREWNTKDKFSGYVGFVTEFDVASPYIDQFEDQVVGNSHHNELWIPAEEMEELNSNIIGQIKIVDVFYGQGYEGLTQRGTIFDAKNPIEQFLILKDIYEKNDFKSEIKGDWQTIFLNFPLWSRFDFTSYGISHKEKAQILLALKRGWSELFSNNQLFGDVDEG</sequence>
<dbReference type="KEGG" id="cohn:KCTCHS21_45550"/>
<dbReference type="AlphaFoldDB" id="A0A3T1DAL0"/>
<protein>
    <submittedName>
        <fullName evidence="1">Uncharacterized protein</fullName>
    </submittedName>
</protein>
<dbReference type="Proteomes" id="UP000289856">
    <property type="component" value="Chromosome"/>
</dbReference>
<name>A0A3T1DAL0_9BACL</name>
<accession>A0A3T1DAL0</accession>
<evidence type="ECO:0000313" key="2">
    <source>
        <dbReference type="Proteomes" id="UP000289856"/>
    </source>
</evidence>
<proteinExistence type="predicted"/>
<dbReference type="EMBL" id="AP019400">
    <property type="protein sequence ID" value="BBI35156.1"/>
    <property type="molecule type" value="Genomic_DNA"/>
</dbReference>
<dbReference type="RefSeq" id="WP_197726478.1">
    <property type="nucleotide sequence ID" value="NZ_AP019400.1"/>
</dbReference>
<evidence type="ECO:0000313" key="1">
    <source>
        <dbReference type="EMBL" id="BBI35156.1"/>
    </source>
</evidence>